<dbReference type="RefSeq" id="XP_028991556.1">
    <property type="nucleotide sequence ID" value="XM_029135723.3"/>
</dbReference>
<evidence type="ECO:0000313" key="18">
    <source>
        <dbReference type="Proteomes" id="UP000515150"/>
    </source>
</evidence>
<keyword evidence="18" id="KW-1185">Reference proteome</keyword>
<evidence type="ECO:0000256" key="3">
    <source>
        <dbReference type="ARBA" id="ARBA00022448"/>
    </source>
</evidence>
<evidence type="ECO:0000256" key="12">
    <source>
        <dbReference type="RuleBase" id="RU003722"/>
    </source>
</evidence>
<dbReference type="GeneID" id="114846723"/>
<evidence type="ECO:0000256" key="6">
    <source>
        <dbReference type="ARBA" id="ARBA00022692"/>
    </source>
</evidence>
<comment type="similarity">
    <text evidence="2 12">Belongs to the monovalent cation:proton antiporter 1 (CPA1) transporter (TC 2.A.36) family.</text>
</comment>
<feature type="transmembrane region" description="Helical" evidence="14">
    <location>
        <begin position="333"/>
        <end position="355"/>
    </location>
</feature>
<dbReference type="InParanoid" id="A0A6P7LAG2"/>
<feature type="transmembrane region" description="Helical" evidence="14">
    <location>
        <begin position="244"/>
        <end position="268"/>
    </location>
</feature>
<dbReference type="AlphaFoldDB" id="A0A6P7LAG2"/>
<proteinExistence type="inferred from homology"/>
<protein>
    <recommendedName>
        <fullName evidence="12">Sodium/hydrogen exchanger</fullName>
    </recommendedName>
</protein>
<keyword evidence="11 12" id="KW-0739">Sodium transport</keyword>
<dbReference type="Gene3D" id="6.10.140.1330">
    <property type="match status" value="1"/>
</dbReference>
<feature type="domain" description="Sodium/hydrogen exchanger regulatory region" evidence="17">
    <location>
        <begin position="547"/>
        <end position="640"/>
    </location>
</feature>
<dbReference type="Proteomes" id="UP000515150">
    <property type="component" value="Chromosome 21"/>
</dbReference>
<evidence type="ECO:0000313" key="19">
    <source>
        <dbReference type="RefSeq" id="XP_028991556.1"/>
    </source>
</evidence>
<feature type="transmembrane region" description="Helical" evidence="14">
    <location>
        <begin position="288"/>
        <end position="312"/>
    </location>
</feature>
<keyword evidence="9 12" id="KW-0406">Ion transport</keyword>
<evidence type="ECO:0000256" key="9">
    <source>
        <dbReference type="ARBA" id="ARBA00023065"/>
    </source>
</evidence>
<dbReference type="Gene3D" id="6.10.250.1040">
    <property type="match status" value="1"/>
</dbReference>
<dbReference type="GO" id="GO:0005886">
    <property type="term" value="C:plasma membrane"/>
    <property type="evidence" value="ECO:0007669"/>
    <property type="project" value="UniProtKB-SubCell"/>
</dbReference>
<feature type="chain" id="PRO_5027700243" description="Sodium/hydrogen exchanger" evidence="15">
    <location>
        <begin position="26"/>
        <end position="752"/>
    </location>
</feature>
<dbReference type="NCBIfam" id="TIGR00840">
    <property type="entry name" value="b_cpa1"/>
    <property type="match status" value="1"/>
</dbReference>
<keyword evidence="15" id="KW-0732">Signal</keyword>
<keyword evidence="5" id="KW-1003">Cell membrane</keyword>
<dbReference type="PRINTS" id="PR01084">
    <property type="entry name" value="NAHEXCHNGR"/>
</dbReference>
<dbReference type="KEGG" id="bspl:114846723"/>
<dbReference type="InterPro" id="IPR018422">
    <property type="entry name" value="Cation/H_exchanger_CPA1"/>
</dbReference>
<evidence type="ECO:0000256" key="2">
    <source>
        <dbReference type="ARBA" id="ARBA00007367"/>
    </source>
</evidence>
<dbReference type="InterPro" id="IPR006153">
    <property type="entry name" value="Cation/H_exchanger_TM"/>
</dbReference>
<evidence type="ECO:0000256" key="13">
    <source>
        <dbReference type="SAM" id="MobiDB-lite"/>
    </source>
</evidence>
<evidence type="ECO:0000256" key="8">
    <source>
        <dbReference type="ARBA" id="ARBA00023053"/>
    </source>
</evidence>
<keyword evidence="8" id="KW-0915">Sodium</keyword>
<accession>A0A6P7LAG2</accession>
<dbReference type="GO" id="GO:0098719">
    <property type="term" value="P:sodium ion import across plasma membrane"/>
    <property type="evidence" value="ECO:0007669"/>
    <property type="project" value="TreeGrafter"/>
</dbReference>
<keyword evidence="6 12" id="KW-0812">Transmembrane</keyword>
<dbReference type="PANTHER" id="PTHR10110:SF196">
    <property type="entry name" value="SODIUM_HYDROGEN EXCHANGER"/>
    <property type="match status" value="1"/>
</dbReference>
<feature type="transmembrane region" description="Helical" evidence="14">
    <location>
        <begin position="141"/>
        <end position="163"/>
    </location>
</feature>
<comment type="subcellular location">
    <subcellularLocation>
        <location evidence="1">Cell membrane</location>
        <topology evidence="1">Multi-pass membrane protein</topology>
    </subcellularLocation>
</comment>
<feature type="transmembrane region" description="Helical" evidence="14">
    <location>
        <begin position="48"/>
        <end position="66"/>
    </location>
</feature>
<dbReference type="GO" id="GO:0051453">
    <property type="term" value="P:regulation of intracellular pH"/>
    <property type="evidence" value="ECO:0007669"/>
    <property type="project" value="TreeGrafter"/>
</dbReference>
<dbReference type="Pfam" id="PF16644">
    <property type="entry name" value="NEXCaM_BD"/>
    <property type="match status" value="1"/>
</dbReference>
<evidence type="ECO:0000256" key="7">
    <source>
        <dbReference type="ARBA" id="ARBA00022989"/>
    </source>
</evidence>
<feature type="domain" description="Cation/H+ exchanger transmembrane" evidence="16">
    <location>
        <begin position="61"/>
        <end position="452"/>
    </location>
</feature>
<reference evidence="19" key="1">
    <citation type="submission" date="2025-08" db="UniProtKB">
        <authorList>
            <consortium name="RefSeq"/>
        </authorList>
    </citation>
    <scope>IDENTIFICATION</scope>
</reference>
<evidence type="ECO:0000256" key="15">
    <source>
        <dbReference type="SAM" id="SignalP"/>
    </source>
</evidence>
<keyword evidence="4 12" id="KW-0050">Antiport</keyword>
<evidence type="ECO:0000256" key="1">
    <source>
        <dbReference type="ARBA" id="ARBA00004651"/>
    </source>
</evidence>
<organism evidence="18 19">
    <name type="scientific">Betta splendens</name>
    <name type="common">Siamese fighting fish</name>
    <dbReference type="NCBI Taxonomy" id="158456"/>
    <lineage>
        <taxon>Eukaryota</taxon>
        <taxon>Metazoa</taxon>
        <taxon>Chordata</taxon>
        <taxon>Craniata</taxon>
        <taxon>Vertebrata</taxon>
        <taxon>Euteleostomi</taxon>
        <taxon>Actinopterygii</taxon>
        <taxon>Neopterygii</taxon>
        <taxon>Teleostei</taxon>
        <taxon>Neoteleostei</taxon>
        <taxon>Acanthomorphata</taxon>
        <taxon>Anabantaria</taxon>
        <taxon>Anabantiformes</taxon>
        <taxon>Anabantoidei</taxon>
        <taxon>Osphronemidae</taxon>
        <taxon>Betta</taxon>
    </lineage>
</organism>
<gene>
    <name evidence="19" type="primary">slc9a2</name>
</gene>
<feature type="transmembrane region" description="Helical" evidence="14">
    <location>
        <begin position="112"/>
        <end position="129"/>
    </location>
</feature>
<feature type="transmembrane region" description="Helical" evidence="14">
    <location>
        <begin position="429"/>
        <end position="452"/>
    </location>
</feature>
<dbReference type="InterPro" id="IPR004709">
    <property type="entry name" value="NaH_exchanger"/>
</dbReference>
<evidence type="ECO:0000256" key="10">
    <source>
        <dbReference type="ARBA" id="ARBA00023136"/>
    </source>
</evidence>
<evidence type="ECO:0000259" key="16">
    <source>
        <dbReference type="Pfam" id="PF00999"/>
    </source>
</evidence>
<name>A0A6P7LAG2_BETSP</name>
<evidence type="ECO:0000256" key="4">
    <source>
        <dbReference type="ARBA" id="ARBA00022449"/>
    </source>
</evidence>
<feature type="transmembrane region" description="Helical" evidence="14">
    <location>
        <begin position="78"/>
        <end position="100"/>
    </location>
</feature>
<evidence type="ECO:0000259" key="17">
    <source>
        <dbReference type="Pfam" id="PF16644"/>
    </source>
</evidence>
<dbReference type="InterPro" id="IPR032103">
    <property type="entry name" value="NHE_CaM-bd"/>
</dbReference>
<dbReference type="GO" id="GO:0015386">
    <property type="term" value="F:potassium:proton antiporter activity"/>
    <property type="evidence" value="ECO:0007669"/>
    <property type="project" value="TreeGrafter"/>
</dbReference>
<evidence type="ECO:0000256" key="11">
    <source>
        <dbReference type="ARBA" id="ARBA00023201"/>
    </source>
</evidence>
<feature type="transmembrane region" description="Helical" evidence="14">
    <location>
        <begin position="361"/>
        <end position="389"/>
    </location>
</feature>
<sequence length="752" mass="83841">MDPAVTRPVFSFVLTVLSLVPSCGGELSPITVAPGEKEDVPLFTMNYARIQVPFEITLWVLLASFAKIGFNVNRRITTWLPESCLLISVGLIAGGVLFHVHEAPPAVLTSQAFFLYMLPPIVLESGYFFPTRPFFENVGTVLWFAVAGTLWSAVGTGLSLFAVCRVEAFGLRDVSLQENLLFASIVSAVDPVAVLNVFEDVSVNEQLYVAMFGEGLFNDAVTVALYQIFIYVAKMPVAEDLSLVVARFFLVGLGGMVPGVLFGLVAAFTTRFTSRVREIEPLVVFVYSYMACLVAELFSMSSIMAIVTCAIVMKSYVEENVSQRSCSSVRHMIKMFGSVSETLIFFFLGVVTVTTEHEWNWAYVLFTLLFAFLWRCLGVLFLTLIVNLFRVIPFTFKDQFGLAYGGLRGAVSFALASTLPHSIGCRKLFVTATIAIILVTVFLQGITIRPLIELIDIRRTSHNPDSINAEIHSRLMEHTVTGIEDLCGQWSHFWWKDKFLKFNNRFLRKVLIRDSRAESSIVALYKRLELQNTVEILNMVSGGISAAPSMVSLCEESRKLFLASDVKEIHDILSKNMYKTRQPMAAHTRKHALPSESRDKEILLRRHASIQRSLGPGSLRDSAVPISHKYSTLPARKSLHFKYFPAWERYADNRGTMSEMAFPFRCSSARARISLRRLNTPTPPSNGALDESSCETNKVERGTNSSSGRSHVPPQHHFNLVNNSRSADPYRSVHHGGEEGRPASPTEPRATH</sequence>
<dbReference type="PANTHER" id="PTHR10110">
    <property type="entry name" value="SODIUM/HYDROGEN EXCHANGER"/>
    <property type="match status" value="1"/>
</dbReference>
<dbReference type="CTD" id="6549"/>
<evidence type="ECO:0000256" key="5">
    <source>
        <dbReference type="ARBA" id="ARBA00022475"/>
    </source>
</evidence>
<dbReference type="OrthoDB" id="196264at2759"/>
<feature type="transmembrane region" description="Helical" evidence="14">
    <location>
        <begin position="207"/>
        <end position="232"/>
    </location>
</feature>
<feature type="region of interest" description="Disordered" evidence="13">
    <location>
        <begin position="677"/>
        <end position="752"/>
    </location>
</feature>
<dbReference type="GO" id="GO:0015385">
    <property type="term" value="F:sodium:proton antiporter activity"/>
    <property type="evidence" value="ECO:0007669"/>
    <property type="project" value="InterPro"/>
</dbReference>
<evidence type="ECO:0000256" key="14">
    <source>
        <dbReference type="SAM" id="Phobius"/>
    </source>
</evidence>
<keyword evidence="3 12" id="KW-0813">Transport</keyword>
<feature type="signal peptide" evidence="15">
    <location>
        <begin position="1"/>
        <end position="25"/>
    </location>
</feature>
<keyword evidence="10 14" id="KW-0472">Membrane</keyword>
<dbReference type="Gene3D" id="6.10.250.2020">
    <property type="match status" value="1"/>
</dbReference>
<dbReference type="Pfam" id="PF00999">
    <property type="entry name" value="Na_H_Exchanger"/>
    <property type="match status" value="1"/>
</dbReference>
<keyword evidence="7 14" id="KW-1133">Transmembrane helix</keyword>